<evidence type="ECO:0000256" key="1">
    <source>
        <dbReference type="ARBA" id="ARBA00004613"/>
    </source>
</evidence>
<comment type="subcellular location">
    <subcellularLocation>
        <location evidence="1">Secreted</location>
    </subcellularLocation>
</comment>
<dbReference type="SUPFAM" id="SSF88713">
    <property type="entry name" value="Glycoside hydrolase/deacetylase"/>
    <property type="match status" value="1"/>
</dbReference>
<dbReference type="PROSITE" id="PS51677">
    <property type="entry name" value="NODB"/>
    <property type="match status" value="1"/>
</dbReference>
<sequence>MRNAPIVLMYHGVGDVDSEHDAENLFVPVQAFQQQMEYLNHSGFKILSEVEYLGWLNGKPLERKSVLLTFDDGYSSILQNAVPILAGLRMTGICYVCPGLLGGQSTWMDKTSRHDLMDVAELSEVVDAGIALGVHSHDHSSMDKLNFTDLKKHTVDARALLEERVGVHAKSFAYPYGNHNPTARQAVSSAGFECAFAIYETSGRWALPRVDINSLDTPRTFRLKLQSIYPTARRALSAAPPLRRAAHRVVGLAKR</sequence>
<evidence type="ECO:0000256" key="2">
    <source>
        <dbReference type="ARBA" id="ARBA00022729"/>
    </source>
</evidence>
<gene>
    <name evidence="4" type="ORF">A2T55_16370</name>
</gene>
<keyword evidence="2" id="KW-0732">Signal</keyword>
<evidence type="ECO:0000313" key="4">
    <source>
        <dbReference type="EMBL" id="AMT95090.1"/>
    </source>
</evidence>
<dbReference type="Pfam" id="PF01522">
    <property type="entry name" value="Polysacc_deac_1"/>
    <property type="match status" value="1"/>
</dbReference>
<dbReference type="CDD" id="cd10918">
    <property type="entry name" value="CE4_NodB_like_5s_6s"/>
    <property type="match status" value="1"/>
</dbReference>
<name>A0A144MIQ3_BRELN</name>
<accession>A0A144MIQ3</accession>
<dbReference type="AlphaFoldDB" id="A0A144MIQ3"/>
<protein>
    <recommendedName>
        <fullName evidence="3">NodB homology domain-containing protein</fullName>
    </recommendedName>
</protein>
<dbReference type="RefSeq" id="WP_062862578.1">
    <property type="nucleotide sequence ID" value="NZ_CP014869.1"/>
</dbReference>
<dbReference type="InterPro" id="IPR002509">
    <property type="entry name" value="NODB_dom"/>
</dbReference>
<dbReference type="InterPro" id="IPR051398">
    <property type="entry name" value="Polysacch_Deacetylase"/>
</dbReference>
<dbReference type="Proteomes" id="UP000075950">
    <property type="component" value="Chromosome"/>
</dbReference>
<proteinExistence type="predicted"/>
<dbReference type="GO" id="GO:0005576">
    <property type="term" value="C:extracellular region"/>
    <property type="evidence" value="ECO:0007669"/>
    <property type="project" value="UniProtKB-SubCell"/>
</dbReference>
<dbReference type="InterPro" id="IPR011330">
    <property type="entry name" value="Glyco_hydro/deAcase_b/a-brl"/>
</dbReference>
<feature type="domain" description="NodB homology" evidence="3">
    <location>
        <begin position="64"/>
        <end position="255"/>
    </location>
</feature>
<dbReference type="PANTHER" id="PTHR34216:SF3">
    <property type="entry name" value="POLY-BETA-1,6-N-ACETYL-D-GLUCOSAMINE N-DEACETYLASE"/>
    <property type="match status" value="1"/>
</dbReference>
<dbReference type="PANTHER" id="PTHR34216">
    <property type="match status" value="1"/>
</dbReference>
<evidence type="ECO:0000259" key="3">
    <source>
        <dbReference type="PROSITE" id="PS51677"/>
    </source>
</evidence>
<dbReference type="Gene3D" id="3.20.20.370">
    <property type="entry name" value="Glycoside hydrolase/deacetylase"/>
    <property type="match status" value="1"/>
</dbReference>
<dbReference type="EMBL" id="CP014869">
    <property type="protein sequence ID" value="AMT95090.1"/>
    <property type="molecule type" value="Genomic_DNA"/>
</dbReference>
<organism evidence="4 5">
    <name type="scientific">Brevibacterium linens</name>
    <dbReference type="NCBI Taxonomy" id="1703"/>
    <lineage>
        <taxon>Bacteria</taxon>
        <taxon>Bacillati</taxon>
        <taxon>Actinomycetota</taxon>
        <taxon>Actinomycetes</taxon>
        <taxon>Micrococcales</taxon>
        <taxon>Brevibacteriaceae</taxon>
        <taxon>Brevibacterium</taxon>
    </lineage>
</organism>
<reference evidence="5" key="1">
    <citation type="submission" date="2016-03" db="EMBL/GenBank/DDBJ databases">
        <authorList>
            <person name="Ploux O."/>
        </authorList>
    </citation>
    <scope>NUCLEOTIDE SEQUENCE [LARGE SCALE GENOMIC DNA]</scope>
    <source>
        <strain evidence="5">BS258</strain>
    </source>
</reference>
<dbReference type="GO" id="GO:0005975">
    <property type="term" value="P:carbohydrate metabolic process"/>
    <property type="evidence" value="ECO:0007669"/>
    <property type="project" value="InterPro"/>
</dbReference>
<dbReference type="KEGG" id="bly:A2T55_16370"/>
<evidence type="ECO:0000313" key="5">
    <source>
        <dbReference type="Proteomes" id="UP000075950"/>
    </source>
</evidence>
<dbReference type="GO" id="GO:0016810">
    <property type="term" value="F:hydrolase activity, acting on carbon-nitrogen (but not peptide) bonds"/>
    <property type="evidence" value="ECO:0007669"/>
    <property type="project" value="InterPro"/>
</dbReference>